<gene>
    <name evidence="2" type="ORF">SBA5_210011</name>
</gene>
<dbReference type="AlphaFoldDB" id="A0A2N9L772"/>
<sequence length="37" mass="3924">MSRTIRSEHAPKVNPINQLDETGIGKSADDNRASGGT</sequence>
<feature type="compositionally biased region" description="Basic and acidic residues" evidence="1">
    <location>
        <begin position="27"/>
        <end position="37"/>
    </location>
</feature>
<reference evidence="3" key="1">
    <citation type="submission" date="2018-02" db="EMBL/GenBank/DDBJ databases">
        <authorList>
            <person name="Hausmann B."/>
        </authorList>
    </citation>
    <scope>NUCLEOTIDE SEQUENCE [LARGE SCALE GENOMIC DNA]</scope>
    <source>
        <strain evidence="3">Peat soil MAG SbA5</strain>
    </source>
</reference>
<name>A0A2N9L772_9BACT</name>
<feature type="region of interest" description="Disordered" evidence="1">
    <location>
        <begin position="1"/>
        <end position="37"/>
    </location>
</feature>
<dbReference type="EMBL" id="OKRB01000077">
    <property type="protein sequence ID" value="SPE19147.1"/>
    <property type="molecule type" value="Genomic_DNA"/>
</dbReference>
<proteinExistence type="predicted"/>
<protein>
    <submittedName>
        <fullName evidence="2">Uncharacterized protein</fullName>
    </submittedName>
</protein>
<evidence type="ECO:0000313" key="3">
    <source>
        <dbReference type="Proteomes" id="UP000239735"/>
    </source>
</evidence>
<accession>A0A2N9L772</accession>
<dbReference type="Proteomes" id="UP000239735">
    <property type="component" value="Unassembled WGS sequence"/>
</dbReference>
<feature type="compositionally biased region" description="Basic and acidic residues" evidence="1">
    <location>
        <begin position="1"/>
        <end position="11"/>
    </location>
</feature>
<evidence type="ECO:0000256" key="1">
    <source>
        <dbReference type="SAM" id="MobiDB-lite"/>
    </source>
</evidence>
<evidence type="ECO:0000313" key="2">
    <source>
        <dbReference type="EMBL" id="SPE19147.1"/>
    </source>
</evidence>
<organism evidence="2 3">
    <name type="scientific">Candidatus Sulfuritelmatomonas gaucii</name>
    <dbReference type="NCBI Taxonomy" id="2043161"/>
    <lineage>
        <taxon>Bacteria</taxon>
        <taxon>Pseudomonadati</taxon>
        <taxon>Acidobacteriota</taxon>
        <taxon>Terriglobia</taxon>
        <taxon>Terriglobales</taxon>
        <taxon>Acidobacteriaceae</taxon>
        <taxon>Candidatus Sulfuritelmatomonas</taxon>
    </lineage>
</organism>